<evidence type="ECO:0000313" key="3">
    <source>
        <dbReference type="EMBL" id="MVQ28687.1"/>
    </source>
</evidence>
<comment type="caution">
    <text evidence="3">The sequence shown here is derived from an EMBL/GenBank/DDBJ whole genome shotgun (WGS) entry which is preliminary data.</text>
</comment>
<gene>
    <name evidence="3" type="ORF">GON04_04480</name>
</gene>
<protein>
    <submittedName>
        <fullName evidence="3">A circularly permuted ATPgrasp family protein</fullName>
    </submittedName>
</protein>
<dbReference type="PANTHER" id="PTHR34595">
    <property type="entry name" value="BLR5612 PROTEIN"/>
    <property type="match status" value="1"/>
</dbReference>
<sequence length="861" mass="93348">MDKPLDSLFGGAADESPAGLAAALAPPAAAGHFDELRGAVSVPGPAGSQGKPVTPTWSRFFEHLGGGGFADLDQRMLSLSRQVRDNGITYNVYADAGGPQRPWSLDLFPLIVTPDGWQRIEAGVLQRVRLLERIMADVYGPQRLLASNLLPPALVHGHPGYLRAMHGVRPAGGTYLHIAAFDLARDPEGRWWLLSQRTQAPSGLGYLLENRLIISRSFPSAFRSLKVQRLAATYRALVDGLRAMSPVPAGEARIVLLTPGPYNETYFEHAYLARYLGLTLVEGSDLTVRDDRLYLKTLRGLEPVHGLLKRLDDEFLDPLELRSDSRLGVPGLLQAIRAGNVLVANAPGSAFLESCALLGFLPALARKLLGEELSLPAIPTWWCGERAALEAALPELAGGVIKPTFGGPGSGAVLGRYLTRRELDEWAGRIVRESDDHTIQAYRPLSQMPTWAGGRLTPRSMMLRVFAVSDGPGSWRVLPGGLTRTAGAALEITTMQRGGSSADTWVLTEGEVDTTSLLHHEHPAVDVSHRGRTVTSRAAENLFWLGRYTERTENSARLARLALQCLNGEDQSSQPLLAWLGEMAVDHGLVLPNVPAATAARRVFERSLVATLGDTDGATSVAFNLGALRNAASAVRDRLSQEQWNVLVRAEQAFLHGCKQGWRDGDYSSVEAIRLLESLSGATAAMTGAQTDRMMRDDGWRLLSTGRHLERLGFLASALDCAFETGAVFDEGGFEAVVALFDSTITFHAQYQQRHDIPALLDLVVLDRDNPRSLGWVAQTLRGRLARLEGSAPGQVPGIALTVPDPRNWTLEALSAHDREERYAGLQEVLGQCVAAAFQLSDDLGARYFTHSSDARESVGA</sequence>
<accession>A0A6N8IPB7</accession>
<evidence type="ECO:0000259" key="2">
    <source>
        <dbReference type="Pfam" id="PF14403"/>
    </source>
</evidence>
<dbReference type="InterPro" id="IPR051680">
    <property type="entry name" value="ATP-dep_Glu-Cys_Ligase-2"/>
</dbReference>
<dbReference type="Gene3D" id="3.30.1490.270">
    <property type="match status" value="1"/>
</dbReference>
<evidence type="ECO:0000313" key="4">
    <source>
        <dbReference type="Proteomes" id="UP000469385"/>
    </source>
</evidence>
<dbReference type="InterPro" id="IPR025841">
    <property type="entry name" value="CP_ATPgrasp_2"/>
</dbReference>
<dbReference type="SUPFAM" id="SSF56059">
    <property type="entry name" value="Glutathione synthetase ATP-binding domain-like"/>
    <property type="match status" value="1"/>
</dbReference>
<dbReference type="RefSeq" id="WP_181653887.1">
    <property type="nucleotide sequence ID" value="NZ_WSEL01000003.1"/>
</dbReference>
<dbReference type="AlphaFoldDB" id="A0A6N8IPB7"/>
<dbReference type="EMBL" id="WSEL01000003">
    <property type="protein sequence ID" value="MVQ28687.1"/>
    <property type="molecule type" value="Genomic_DNA"/>
</dbReference>
<name>A0A6N8IPB7_9BURK</name>
<feature type="domain" description="DUF403" evidence="1">
    <location>
        <begin position="535"/>
        <end position="849"/>
    </location>
</feature>
<keyword evidence="4" id="KW-1185">Reference proteome</keyword>
<dbReference type="PANTHER" id="PTHR34595:SF2">
    <property type="entry name" value="BLR2978 PROTEIN"/>
    <property type="match status" value="1"/>
</dbReference>
<reference evidence="3 4" key="1">
    <citation type="submission" date="2019-12" db="EMBL/GenBank/DDBJ databases">
        <authorList>
            <person name="Huq M.A."/>
        </authorList>
    </citation>
    <scope>NUCLEOTIDE SEQUENCE [LARGE SCALE GENOMIC DNA]</scope>
    <source>
        <strain evidence="3 4">MAH-25</strain>
    </source>
</reference>
<dbReference type="Pfam" id="PF14403">
    <property type="entry name" value="CP_ATPgrasp_2"/>
    <property type="match status" value="1"/>
</dbReference>
<dbReference type="Gene3D" id="3.40.50.11290">
    <property type="match status" value="1"/>
</dbReference>
<proteinExistence type="predicted"/>
<feature type="domain" description="Circularly permuted ATP-grasp type 2" evidence="2">
    <location>
        <begin position="109"/>
        <end position="486"/>
    </location>
</feature>
<evidence type="ECO:0000259" key="1">
    <source>
        <dbReference type="Pfam" id="PF04168"/>
    </source>
</evidence>
<organism evidence="3 4">
    <name type="scientific">Ramlibacter pinisoli</name>
    <dbReference type="NCBI Taxonomy" id="2682844"/>
    <lineage>
        <taxon>Bacteria</taxon>
        <taxon>Pseudomonadati</taxon>
        <taxon>Pseudomonadota</taxon>
        <taxon>Betaproteobacteria</taxon>
        <taxon>Burkholderiales</taxon>
        <taxon>Comamonadaceae</taxon>
        <taxon>Ramlibacter</taxon>
    </lineage>
</organism>
<dbReference type="Pfam" id="PF04168">
    <property type="entry name" value="Alpha-E"/>
    <property type="match status" value="1"/>
</dbReference>
<dbReference type="Proteomes" id="UP000469385">
    <property type="component" value="Unassembled WGS sequence"/>
</dbReference>
<dbReference type="InterPro" id="IPR007296">
    <property type="entry name" value="DUF403"/>
</dbReference>